<evidence type="ECO:0008006" key="6">
    <source>
        <dbReference type="Google" id="ProtNLM"/>
    </source>
</evidence>
<dbReference type="InterPro" id="IPR005151">
    <property type="entry name" value="Tail-specific_protease"/>
</dbReference>
<dbReference type="SUPFAM" id="SSF52096">
    <property type="entry name" value="ClpP/crotonase"/>
    <property type="match status" value="1"/>
</dbReference>
<dbReference type="Pfam" id="PF07833">
    <property type="entry name" value="Cu_amine_oxidN1"/>
    <property type="match status" value="1"/>
</dbReference>
<feature type="domain" description="Copper amine oxidase-like N-terminal" evidence="3">
    <location>
        <begin position="26"/>
        <end position="94"/>
    </location>
</feature>
<evidence type="ECO:0000313" key="5">
    <source>
        <dbReference type="Proteomes" id="UP000607645"/>
    </source>
</evidence>
<dbReference type="InterPro" id="IPR012854">
    <property type="entry name" value="Cu_amine_oxidase-like_N"/>
</dbReference>
<dbReference type="Gene3D" id="3.90.226.10">
    <property type="entry name" value="2-enoyl-CoA Hydratase, Chain A, domain 1"/>
    <property type="match status" value="1"/>
</dbReference>
<dbReference type="Pfam" id="PF03572">
    <property type="entry name" value="Peptidase_S41"/>
    <property type="match status" value="1"/>
</dbReference>
<feature type="chain" id="PRO_5035322572" description="Tail specific protease domain-containing protein" evidence="1">
    <location>
        <begin position="25"/>
        <end position="492"/>
    </location>
</feature>
<dbReference type="GO" id="GO:0008236">
    <property type="term" value="F:serine-type peptidase activity"/>
    <property type="evidence" value="ECO:0007669"/>
    <property type="project" value="InterPro"/>
</dbReference>
<feature type="signal peptide" evidence="1">
    <location>
        <begin position="1"/>
        <end position="24"/>
    </location>
</feature>
<reference evidence="4" key="1">
    <citation type="submission" date="2020-08" db="EMBL/GenBank/DDBJ databases">
        <title>Genome public.</title>
        <authorList>
            <person name="Liu C."/>
            <person name="Sun Q."/>
        </authorList>
    </citation>
    <scope>NUCLEOTIDE SEQUENCE</scope>
    <source>
        <strain evidence="4">NSJ-52</strain>
    </source>
</reference>
<dbReference type="RefSeq" id="WP_186918303.1">
    <property type="nucleotide sequence ID" value="NZ_JACOPQ010000001.1"/>
</dbReference>
<evidence type="ECO:0000259" key="3">
    <source>
        <dbReference type="Pfam" id="PF07833"/>
    </source>
</evidence>
<dbReference type="Proteomes" id="UP000607645">
    <property type="component" value="Unassembled WGS sequence"/>
</dbReference>
<dbReference type="InterPro" id="IPR036582">
    <property type="entry name" value="Mao_N_sf"/>
</dbReference>
<proteinExistence type="predicted"/>
<sequence length="492" mass="51515">MNRHMRRGLTVLCALALAAGSAVAASTITTRTLQAQYADISLEVSGQKITLTDAKGNPVEPFAVDGTVYIPARALGDILGKEVLWDASTHTVSVGKAPLMEDAETLISAVEGSHPAFLLNRVPEGYAAARQAMLDTAGDPASTAADFAWSALAYTASLRDGHTSINPFGNGAQALLDIGWAADGGHLYLTDETGAVTETEVTAIGGLPVSGVFAAVDKYFAAENQSARDLNHAYWAANKNLLFKAGAAFSEDFSGMAVTVDGEDRTVAFAVPDTASAAEGGVVSTERKGGVFYVDLNQCVLGEAVDAAAAELAQAVKSGTSKVIIDVRGNGGGSSDACLQLLHAMDMEAPAYGGFVRYSELALDQYQPYKRGYAKTEGSDVQAPDLSTAKANPKIKLVVLTDENTYSSATMLGVWVQDGKLGTVIGRPSSNAPSSYGDILYFMLDNIAAQGTVSHVRWQRPDTNADQETLVPDVETAVGEDALQAALDYLAR</sequence>
<protein>
    <recommendedName>
        <fullName evidence="6">Tail specific protease domain-containing protein</fullName>
    </recommendedName>
</protein>
<accession>A0A8J6MC06</accession>
<feature type="domain" description="Tail specific protease" evidence="2">
    <location>
        <begin position="293"/>
        <end position="433"/>
    </location>
</feature>
<gene>
    <name evidence="4" type="ORF">H8S62_01925</name>
</gene>
<name>A0A8J6MC06_9FIRM</name>
<organism evidence="4 5">
    <name type="scientific">Lawsonibacter faecis</name>
    <dbReference type="NCBI Taxonomy" id="2763052"/>
    <lineage>
        <taxon>Bacteria</taxon>
        <taxon>Bacillati</taxon>
        <taxon>Bacillota</taxon>
        <taxon>Clostridia</taxon>
        <taxon>Eubacteriales</taxon>
        <taxon>Oscillospiraceae</taxon>
        <taxon>Lawsonibacter</taxon>
    </lineage>
</organism>
<dbReference type="EMBL" id="JACOPQ010000001">
    <property type="protein sequence ID" value="MBC5735769.1"/>
    <property type="molecule type" value="Genomic_DNA"/>
</dbReference>
<evidence type="ECO:0000259" key="2">
    <source>
        <dbReference type="Pfam" id="PF03572"/>
    </source>
</evidence>
<dbReference type="AlphaFoldDB" id="A0A8J6MC06"/>
<keyword evidence="5" id="KW-1185">Reference proteome</keyword>
<evidence type="ECO:0000313" key="4">
    <source>
        <dbReference type="EMBL" id="MBC5735769.1"/>
    </source>
</evidence>
<dbReference type="GO" id="GO:0006508">
    <property type="term" value="P:proteolysis"/>
    <property type="evidence" value="ECO:0007669"/>
    <property type="project" value="InterPro"/>
</dbReference>
<comment type="caution">
    <text evidence="4">The sequence shown here is derived from an EMBL/GenBank/DDBJ whole genome shotgun (WGS) entry which is preliminary data.</text>
</comment>
<dbReference type="InterPro" id="IPR029045">
    <property type="entry name" value="ClpP/crotonase-like_dom_sf"/>
</dbReference>
<keyword evidence="1" id="KW-0732">Signal</keyword>
<evidence type="ECO:0000256" key="1">
    <source>
        <dbReference type="SAM" id="SignalP"/>
    </source>
</evidence>
<dbReference type="SUPFAM" id="SSF55383">
    <property type="entry name" value="Copper amine oxidase, domain N"/>
    <property type="match status" value="1"/>
</dbReference>